<evidence type="ECO:0000256" key="1">
    <source>
        <dbReference type="ARBA" id="ARBA00023125"/>
    </source>
</evidence>
<evidence type="ECO:0000313" key="4">
    <source>
        <dbReference type="Proteomes" id="UP000002964"/>
    </source>
</evidence>
<keyword evidence="4" id="KW-1185">Reference proteome</keyword>
<reference evidence="4" key="1">
    <citation type="submission" date="2011-06" db="EMBL/GenBank/DDBJ databases">
        <authorList>
            <consortium name="US DOE Joint Genome Institute (JGI-PGF)"/>
            <person name="Lucas S."/>
            <person name="Han J."/>
            <person name="Lapidus A."/>
            <person name="Cheng J.-F."/>
            <person name="Goodwin L."/>
            <person name="Pitluck S."/>
            <person name="Peters L."/>
            <person name="Land M.L."/>
            <person name="Hauser L."/>
            <person name="Vogl K."/>
            <person name="Liu Z."/>
            <person name="Overmann J."/>
            <person name="Frigaard N.-U."/>
            <person name="Bryant D.A."/>
            <person name="Woyke T.J."/>
        </authorList>
    </citation>
    <scope>NUCLEOTIDE SEQUENCE [LARGE SCALE GENOMIC DNA]</scope>
    <source>
        <strain evidence="4">970</strain>
    </source>
</reference>
<evidence type="ECO:0000313" key="3">
    <source>
        <dbReference type="EMBL" id="EIC22075.1"/>
    </source>
</evidence>
<keyword evidence="1 2" id="KW-0238">DNA-binding</keyword>
<dbReference type="PANTHER" id="PTHR33449">
    <property type="entry name" value="NUCLEOID-ASSOCIATED PROTEIN YBAB"/>
    <property type="match status" value="1"/>
</dbReference>
<evidence type="ECO:0000256" key="2">
    <source>
        <dbReference type="HAMAP-Rule" id="MF_00274"/>
    </source>
</evidence>
<reference evidence="3 4" key="2">
    <citation type="submission" date="2011-11" db="EMBL/GenBank/DDBJ databases">
        <authorList>
            <consortium name="US DOE Joint Genome Institute"/>
            <person name="Lucas S."/>
            <person name="Han J."/>
            <person name="Lapidus A."/>
            <person name="Cheng J.-F."/>
            <person name="Goodwin L."/>
            <person name="Pitluck S."/>
            <person name="Peters L."/>
            <person name="Ovchinnikova G."/>
            <person name="Zhang X."/>
            <person name="Detter J.C."/>
            <person name="Han C."/>
            <person name="Tapia R."/>
            <person name="Land M."/>
            <person name="Hauser L."/>
            <person name="Kyrpides N."/>
            <person name="Ivanova N."/>
            <person name="Pagani I."/>
            <person name="Vogl K."/>
            <person name="Liu Z."/>
            <person name="Overmann J."/>
            <person name="Frigaard N.-U."/>
            <person name="Bryant D."/>
            <person name="Woyke T."/>
        </authorList>
    </citation>
    <scope>NUCLEOTIDE SEQUENCE [LARGE SCALE GENOMIC DNA]</scope>
    <source>
        <strain evidence="3 4">970</strain>
    </source>
</reference>
<comment type="subunit">
    <text evidence="2">Homodimer.</text>
</comment>
<dbReference type="eggNOG" id="COG0718">
    <property type="taxonomic scope" value="Bacteria"/>
</dbReference>
<dbReference type="Pfam" id="PF02575">
    <property type="entry name" value="YbaB_DNA_bd"/>
    <property type="match status" value="1"/>
</dbReference>
<accession>H8YZE8</accession>
<name>H8YZE8_9GAMM</name>
<dbReference type="InterPro" id="IPR036894">
    <property type="entry name" value="YbaB-like_sf"/>
</dbReference>
<dbReference type="SUPFAM" id="SSF82607">
    <property type="entry name" value="YbaB-like"/>
    <property type="match status" value="1"/>
</dbReference>
<gene>
    <name evidence="3" type="ORF">Thi970DRAFT_02322</name>
</gene>
<dbReference type="HOGENOM" id="CLU_140930_2_2_6"/>
<dbReference type="GO" id="GO:0005829">
    <property type="term" value="C:cytosol"/>
    <property type="evidence" value="ECO:0007669"/>
    <property type="project" value="TreeGrafter"/>
</dbReference>
<dbReference type="InterPro" id="IPR004401">
    <property type="entry name" value="YbaB/EbfC"/>
</dbReference>
<organism evidence="3 4">
    <name type="scientific">Thiorhodovibrio frisius</name>
    <dbReference type="NCBI Taxonomy" id="631362"/>
    <lineage>
        <taxon>Bacteria</taxon>
        <taxon>Pseudomonadati</taxon>
        <taxon>Pseudomonadota</taxon>
        <taxon>Gammaproteobacteria</taxon>
        <taxon>Chromatiales</taxon>
        <taxon>Chromatiaceae</taxon>
        <taxon>Thiorhodovibrio</taxon>
    </lineage>
</organism>
<dbReference type="AlphaFoldDB" id="H8YZE8"/>
<dbReference type="STRING" id="631362.Thi970DRAFT_02322"/>
<comment type="similarity">
    <text evidence="2">Belongs to the YbaB/EbfC family.</text>
</comment>
<dbReference type="PANTHER" id="PTHR33449:SF1">
    <property type="entry name" value="NUCLEOID-ASSOCIATED PROTEIN YBAB"/>
    <property type="match status" value="1"/>
</dbReference>
<dbReference type="GO" id="GO:0003677">
    <property type="term" value="F:DNA binding"/>
    <property type="evidence" value="ECO:0007669"/>
    <property type="project" value="UniProtKB-UniRule"/>
</dbReference>
<proteinExistence type="inferred from homology"/>
<dbReference type="HAMAP" id="MF_00274">
    <property type="entry name" value="DNA_YbaB_EbfC"/>
    <property type="match status" value="1"/>
</dbReference>
<comment type="subcellular location">
    <subcellularLocation>
        <location evidence="2">Cytoplasm</location>
        <location evidence="2">Nucleoid</location>
    </subcellularLocation>
</comment>
<dbReference type="Gene3D" id="3.30.1310.10">
    <property type="entry name" value="Nucleoid-associated protein YbaB-like domain"/>
    <property type="match status" value="1"/>
</dbReference>
<dbReference type="EMBL" id="JH603169">
    <property type="protein sequence ID" value="EIC22075.1"/>
    <property type="molecule type" value="Genomic_DNA"/>
</dbReference>
<dbReference type="OrthoDB" id="9803080at2"/>
<keyword evidence="2" id="KW-0963">Cytoplasm</keyword>
<dbReference type="RefSeq" id="WP_009148659.1">
    <property type="nucleotide sequence ID" value="NZ_JH603169.1"/>
</dbReference>
<sequence>MIEDLDKILTIAGRMQTEMPALKEKLAATDFTAEAGGGAVSATVNGKLGIVDLKIAEQIRNDPTTDYDLLETLIKAAISAAQAQAADAAAKAMKELTGGMDIAEG</sequence>
<protein>
    <recommendedName>
        <fullName evidence="2">Nucleoid-associated protein Thi970DRAFT_02322</fullName>
    </recommendedName>
</protein>
<dbReference type="Proteomes" id="UP000002964">
    <property type="component" value="Unassembled WGS sequence"/>
</dbReference>
<comment type="function">
    <text evidence="2">Binds to DNA and alters its conformation. May be involved in regulation of gene expression, nucleoid organization and DNA protection.</text>
</comment>
<dbReference type="PIRSF" id="PIRSF004555">
    <property type="entry name" value="UCP004555"/>
    <property type="match status" value="1"/>
</dbReference>
<dbReference type="GO" id="GO:0043590">
    <property type="term" value="C:bacterial nucleoid"/>
    <property type="evidence" value="ECO:0007669"/>
    <property type="project" value="UniProtKB-UniRule"/>
</dbReference>